<dbReference type="PROSITE" id="PS51352">
    <property type="entry name" value="THIOREDOXIN_2"/>
    <property type="match status" value="1"/>
</dbReference>
<evidence type="ECO:0000313" key="6">
    <source>
        <dbReference type="Proteomes" id="UP000649739"/>
    </source>
</evidence>
<gene>
    <name evidence="5" type="ORF">GCM10010123_06820</name>
</gene>
<dbReference type="InterPro" id="IPR013766">
    <property type="entry name" value="Thioredoxin_domain"/>
</dbReference>
<dbReference type="PANTHER" id="PTHR42852:SF17">
    <property type="entry name" value="THIOREDOXIN-LIKE PROTEIN HI_1115"/>
    <property type="match status" value="1"/>
</dbReference>
<dbReference type="SUPFAM" id="SSF52833">
    <property type="entry name" value="Thioredoxin-like"/>
    <property type="match status" value="1"/>
</dbReference>
<dbReference type="Gene3D" id="3.40.30.10">
    <property type="entry name" value="Glutaredoxin"/>
    <property type="match status" value="1"/>
</dbReference>
<evidence type="ECO:0000256" key="1">
    <source>
        <dbReference type="ARBA" id="ARBA00004196"/>
    </source>
</evidence>
<dbReference type="RefSeq" id="WP_189168496.1">
    <property type="nucleotide sequence ID" value="NZ_BMQB01000001.1"/>
</dbReference>
<keyword evidence="6" id="KW-1185">Reference proteome</keyword>
<dbReference type="GO" id="GO:0017004">
    <property type="term" value="P:cytochrome complex assembly"/>
    <property type="evidence" value="ECO:0007669"/>
    <property type="project" value="UniProtKB-KW"/>
</dbReference>
<dbReference type="InterPro" id="IPR013740">
    <property type="entry name" value="Redoxin"/>
</dbReference>
<name>A0A8J3FB16_9ACTN</name>
<evidence type="ECO:0000256" key="2">
    <source>
        <dbReference type="ARBA" id="ARBA00022748"/>
    </source>
</evidence>
<feature type="signal peptide" evidence="3">
    <location>
        <begin position="1"/>
        <end position="26"/>
    </location>
</feature>
<comment type="caution">
    <text evidence="5">The sequence shown here is derived from an EMBL/GenBank/DDBJ whole genome shotgun (WGS) entry which is preliminary data.</text>
</comment>
<dbReference type="PROSITE" id="PS00194">
    <property type="entry name" value="THIOREDOXIN_1"/>
    <property type="match status" value="1"/>
</dbReference>
<dbReference type="Pfam" id="PF08534">
    <property type="entry name" value="Redoxin"/>
    <property type="match status" value="1"/>
</dbReference>
<dbReference type="GO" id="GO:0030313">
    <property type="term" value="C:cell envelope"/>
    <property type="evidence" value="ECO:0007669"/>
    <property type="project" value="UniProtKB-SubCell"/>
</dbReference>
<dbReference type="AlphaFoldDB" id="A0A8J3FB16"/>
<dbReference type="InterPro" id="IPR017937">
    <property type="entry name" value="Thioredoxin_CS"/>
</dbReference>
<reference evidence="5" key="2">
    <citation type="submission" date="2020-09" db="EMBL/GenBank/DDBJ databases">
        <authorList>
            <person name="Sun Q."/>
            <person name="Ohkuma M."/>
        </authorList>
    </citation>
    <scope>NUCLEOTIDE SEQUENCE</scope>
    <source>
        <strain evidence="5">JCM 3090</strain>
    </source>
</reference>
<comment type="subcellular location">
    <subcellularLocation>
        <location evidence="1">Cell envelope</location>
    </subcellularLocation>
</comment>
<keyword evidence="3" id="KW-0732">Signal</keyword>
<feature type="domain" description="Thioredoxin" evidence="4">
    <location>
        <begin position="46"/>
        <end position="190"/>
    </location>
</feature>
<evidence type="ECO:0000256" key="3">
    <source>
        <dbReference type="SAM" id="SignalP"/>
    </source>
</evidence>
<dbReference type="GO" id="GO:0016491">
    <property type="term" value="F:oxidoreductase activity"/>
    <property type="evidence" value="ECO:0007669"/>
    <property type="project" value="InterPro"/>
</dbReference>
<keyword evidence="2" id="KW-0201">Cytochrome c-type biogenesis</keyword>
<protein>
    <recommendedName>
        <fullName evidence="4">Thioredoxin domain-containing protein</fullName>
    </recommendedName>
</protein>
<sequence length="190" mass="19451">MPRRVRIALAGLFLVGAAGCAPVAPADEPPPPAARAAATAGAAASPAAADPAPPAVVPAALRFTGKTIDGAAFDGGGLAGKPAVLWFWAPFCATCAGQAPTMTDLTKQYGDRVGIVGVAGLGSRPAMREFITDTKVEGVRHLDDGAGAVWRRFGIVEQSVFVILDADGNVLHKGWLDSLDLTRRVEKLAA</sequence>
<reference evidence="5" key="1">
    <citation type="journal article" date="2014" name="Int. J. Syst. Evol. Microbiol.">
        <title>Complete genome sequence of Corynebacterium casei LMG S-19264T (=DSM 44701T), isolated from a smear-ripened cheese.</title>
        <authorList>
            <consortium name="US DOE Joint Genome Institute (JGI-PGF)"/>
            <person name="Walter F."/>
            <person name="Albersmeier A."/>
            <person name="Kalinowski J."/>
            <person name="Ruckert C."/>
        </authorList>
    </citation>
    <scope>NUCLEOTIDE SEQUENCE</scope>
    <source>
        <strain evidence="5">JCM 3090</strain>
    </source>
</reference>
<dbReference type="EMBL" id="BMQB01000001">
    <property type="protein sequence ID" value="GGJ79588.1"/>
    <property type="molecule type" value="Genomic_DNA"/>
</dbReference>
<proteinExistence type="predicted"/>
<evidence type="ECO:0000259" key="4">
    <source>
        <dbReference type="PROSITE" id="PS51352"/>
    </source>
</evidence>
<feature type="chain" id="PRO_5035242068" description="Thioredoxin domain-containing protein" evidence="3">
    <location>
        <begin position="27"/>
        <end position="190"/>
    </location>
</feature>
<dbReference type="InterPro" id="IPR050553">
    <property type="entry name" value="Thioredoxin_ResA/DsbE_sf"/>
</dbReference>
<dbReference type="Proteomes" id="UP000649739">
    <property type="component" value="Unassembled WGS sequence"/>
</dbReference>
<evidence type="ECO:0000313" key="5">
    <source>
        <dbReference type="EMBL" id="GGJ79588.1"/>
    </source>
</evidence>
<dbReference type="InterPro" id="IPR036249">
    <property type="entry name" value="Thioredoxin-like_sf"/>
</dbReference>
<organism evidence="5 6">
    <name type="scientific">Pilimelia anulata</name>
    <dbReference type="NCBI Taxonomy" id="53371"/>
    <lineage>
        <taxon>Bacteria</taxon>
        <taxon>Bacillati</taxon>
        <taxon>Actinomycetota</taxon>
        <taxon>Actinomycetes</taxon>
        <taxon>Micromonosporales</taxon>
        <taxon>Micromonosporaceae</taxon>
        <taxon>Pilimelia</taxon>
    </lineage>
</organism>
<accession>A0A8J3FB16</accession>
<dbReference type="PROSITE" id="PS51257">
    <property type="entry name" value="PROKAR_LIPOPROTEIN"/>
    <property type="match status" value="1"/>
</dbReference>
<dbReference type="PANTHER" id="PTHR42852">
    <property type="entry name" value="THIOL:DISULFIDE INTERCHANGE PROTEIN DSBE"/>
    <property type="match status" value="1"/>
</dbReference>